<sequence length="209" mass="24389">MHLILIKNKFYSMLSDPILMIKISKDKESIGLKEISKKVSRWSYKLITDLEQQSGEYPENILVQHQIRSRKAKNIVIFTANKENPNSNTNNKDTNASDPRNEVALPYYSQQSDFRRGIIKGSMRAQRHFGEWKLNFPLVLPENTIPFLNPFLRNCKQKLENSKGLRKVSELNETKNEKDSRISNQIIHELFSLIQSPNWTNSSLTKKRQ</sequence>
<proteinExistence type="predicted"/>
<protein>
    <submittedName>
        <fullName evidence="1">Uncharacterized protein</fullName>
    </submittedName>
</protein>
<evidence type="ECO:0000313" key="2">
    <source>
        <dbReference type="Proteomes" id="UP001060085"/>
    </source>
</evidence>
<dbReference type="EMBL" id="CM044706">
    <property type="protein sequence ID" value="KAI5658738.1"/>
    <property type="molecule type" value="Genomic_DNA"/>
</dbReference>
<comment type="caution">
    <text evidence="1">The sequence shown here is derived from an EMBL/GenBank/DDBJ whole genome shotgun (WGS) entry which is preliminary data.</text>
</comment>
<accession>A0ACC0ACR7</accession>
<evidence type="ECO:0000313" key="1">
    <source>
        <dbReference type="EMBL" id="KAI5658738.1"/>
    </source>
</evidence>
<organism evidence="1 2">
    <name type="scientific">Catharanthus roseus</name>
    <name type="common">Madagascar periwinkle</name>
    <name type="synonym">Vinca rosea</name>
    <dbReference type="NCBI Taxonomy" id="4058"/>
    <lineage>
        <taxon>Eukaryota</taxon>
        <taxon>Viridiplantae</taxon>
        <taxon>Streptophyta</taxon>
        <taxon>Embryophyta</taxon>
        <taxon>Tracheophyta</taxon>
        <taxon>Spermatophyta</taxon>
        <taxon>Magnoliopsida</taxon>
        <taxon>eudicotyledons</taxon>
        <taxon>Gunneridae</taxon>
        <taxon>Pentapetalae</taxon>
        <taxon>asterids</taxon>
        <taxon>lamiids</taxon>
        <taxon>Gentianales</taxon>
        <taxon>Apocynaceae</taxon>
        <taxon>Rauvolfioideae</taxon>
        <taxon>Vinceae</taxon>
        <taxon>Catharanthinae</taxon>
        <taxon>Catharanthus</taxon>
    </lineage>
</organism>
<name>A0ACC0ACR7_CATRO</name>
<reference evidence="2" key="1">
    <citation type="journal article" date="2023" name="Nat. Plants">
        <title>Single-cell RNA sequencing provides a high-resolution roadmap for understanding the multicellular compartmentation of specialized metabolism.</title>
        <authorList>
            <person name="Sun S."/>
            <person name="Shen X."/>
            <person name="Li Y."/>
            <person name="Li Y."/>
            <person name="Wang S."/>
            <person name="Li R."/>
            <person name="Zhang H."/>
            <person name="Shen G."/>
            <person name="Guo B."/>
            <person name="Wei J."/>
            <person name="Xu J."/>
            <person name="St-Pierre B."/>
            <person name="Chen S."/>
            <person name="Sun C."/>
        </authorList>
    </citation>
    <scope>NUCLEOTIDE SEQUENCE [LARGE SCALE GENOMIC DNA]</scope>
</reference>
<gene>
    <name evidence="1" type="ORF">M9H77_27531</name>
</gene>
<dbReference type="Proteomes" id="UP001060085">
    <property type="component" value="Linkage Group LG06"/>
</dbReference>
<keyword evidence="2" id="KW-1185">Reference proteome</keyword>